<evidence type="ECO:0000313" key="2">
    <source>
        <dbReference type="Proteomes" id="UP000077469"/>
    </source>
</evidence>
<name>A0A0X1KRG8_9THEM</name>
<dbReference type="PaxDb" id="1123384-AJ81_06540"/>
<dbReference type="AlphaFoldDB" id="A0A0X1KRG8"/>
<keyword evidence="2" id="KW-1185">Reference proteome</keyword>
<gene>
    <name evidence="1" type="ORF">AJ81_06540</name>
</gene>
<dbReference type="OrthoDB" id="49455at2"/>
<dbReference type="STRING" id="1123384.AJ81_06540"/>
<dbReference type="SUPFAM" id="SSF63829">
    <property type="entry name" value="Calcium-dependent phosphotriesterase"/>
    <property type="match status" value="1"/>
</dbReference>
<dbReference type="EMBL" id="CP007141">
    <property type="protein sequence ID" value="AJC73907.1"/>
    <property type="molecule type" value="Genomic_DNA"/>
</dbReference>
<dbReference type="RefSeq" id="WP_031504561.1">
    <property type="nucleotide sequence ID" value="NC_022795.1"/>
</dbReference>
<dbReference type="Proteomes" id="UP000077469">
    <property type="component" value="Chromosome"/>
</dbReference>
<dbReference type="PATRIC" id="fig|1123384.7.peg.1317"/>
<protein>
    <submittedName>
        <fullName evidence="1">Uncharacterized protein</fullName>
    </submittedName>
</protein>
<organism evidence="1 2">
    <name type="scientific">Pseudothermotoga hypogea DSM 11164 = NBRC 106472</name>
    <dbReference type="NCBI Taxonomy" id="1123384"/>
    <lineage>
        <taxon>Bacteria</taxon>
        <taxon>Thermotogati</taxon>
        <taxon>Thermotogota</taxon>
        <taxon>Thermotogae</taxon>
        <taxon>Thermotogales</taxon>
        <taxon>Thermotogaceae</taxon>
        <taxon>Pseudothermotoga</taxon>
    </lineage>
</organism>
<sequence length="532" mass="60382">MKQFVLVLLVIASLCLAIINEEQARELFARALESWYAGDVVAARESMSQALSGLIYITDIPEFWFFTAKLDIDSGNVARALEDLRTLLVLAPTKDEAISLVKEIETFTNPLAPSTPTLSSEILKIEGFKNSVEYFYSPVSVTTLGRNVCIADKVNYRLIIYGPTGYIVHKLSFKPESVISNAFKYLYVAGEDKIALLDLENNRVEVLASNLLKPVLAGFDRLGRLWGADVDRLFCLEDGKIKFFELDDFYSIQDVEVGLKGIWILDIFKNRIVLFDFNMRKMLELPAYGSWNFELTVFEEPFILKDDTLFLVRKDGLFELGKFPQAFVTMEYNYPFLFLMDFKDHSVYVVPFKGNEPILVKIDSLSFDQDSLILSVRVENIFADPIPILGDMFQVREGGGPVFSELSLSHRKAVWLNADKDFFKKTLPTLKRGSSYAVVVKDVSQLKRDIIVSLRGKNVRIFTEDGANEEVILSGGFGHFKSSFELLQPVWNVKFTRTRPTPSDIVPVKFEIRLVGEVFSDTVYYTKGMIAK</sequence>
<reference evidence="1 2" key="1">
    <citation type="submission" date="2014-01" db="EMBL/GenBank/DDBJ databases">
        <title>Genome sequencing of Thermotog hypogea.</title>
        <authorList>
            <person name="Zhang X."/>
            <person name="Alvare G."/>
            <person name="Fristensky B."/>
            <person name="Chen L."/>
            <person name="Suen T."/>
            <person name="Chen Q."/>
            <person name="Ma K."/>
        </authorList>
    </citation>
    <scope>NUCLEOTIDE SEQUENCE [LARGE SCALE GENOMIC DNA]</scope>
    <source>
        <strain evidence="1 2">DSM 11164</strain>
    </source>
</reference>
<accession>A0A0X1KRG8</accession>
<evidence type="ECO:0000313" key="1">
    <source>
        <dbReference type="EMBL" id="AJC73907.1"/>
    </source>
</evidence>
<proteinExistence type="predicted"/>
<dbReference type="KEGG" id="phy:AJ81_06540"/>